<sequence>MKVKIILFSVSFFIPKKFSEILNFFTILIDLSKGFFTAILVKRLNFFNILETVCLEILIIKFSSIFFEISNDVIKEFDS</sequence>
<feature type="transmembrane region" description="Helical" evidence="1">
    <location>
        <begin position="21"/>
        <end position="40"/>
    </location>
</feature>
<evidence type="ECO:0000313" key="2">
    <source>
        <dbReference type="EMBL" id="ORD98985.1"/>
    </source>
</evidence>
<keyword evidence="1" id="KW-0812">Transmembrane</keyword>
<protein>
    <submittedName>
        <fullName evidence="2">Uncharacterized protein</fullName>
    </submittedName>
</protein>
<gene>
    <name evidence="2" type="ORF">A0H76_1601</name>
</gene>
<dbReference type="AlphaFoldDB" id="A0A1X0QH24"/>
<dbReference type="EMBL" id="LTAI01000348">
    <property type="protein sequence ID" value="ORD98985.1"/>
    <property type="molecule type" value="Genomic_DNA"/>
</dbReference>
<dbReference type="Proteomes" id="UP000192501">
    <property type="component" value="Unassembled WGS sequence"/>
</dbReference>
<evidence type="ECO:0000313" key="3">
    <source>
        <dbReference type="Proteomes" id="UP000192501"/>
    </source>
</evidence>
<name>A0A1X0QH24_9MICR</name>
<organism evidence="2 3">
    <name type="scientific">Hepatospora eriocheir</name>
    <dbReference type="NCBI Taxonomy" id="1081669"/>
    <lineage>
        <taxon>Eukaryota</taxon>
        <taxon>Fungi</taxon>
        <taxon>Fungi incertae sedis</taxon>
        <taxon>Microsporidia</taxon>
        <taxon>Hepatosporidae</taxon>
        <taxon>Hepatospora</taxon>
    </lineage>
</organism>
<comment type="caution">
    <text evidence="2">The sequence shown here is derived from an EMBL/GenBank/DDBJ whole genome shotgun (WGS) entry which is preliminary data.</text>
</comment>
<dbReference type="VEuPathDB" id="MicrosporidiaDB:HERIO_699"/>
<keyword evidence="1" id="KW-1133">Transmembrane helix</keyword>
<proteinExistence type="predicted"/>
<reference evidence="2 3" key="1">
    <citation type="journal article" date="2017" name="Environ. Microbiol.">
        <title>Decay of the glycolytic pathway and adaptation to intranuclear parasitism within Enterocytozoonidae microsporidia.</title>
        <authorList>
            <person name="Wiredu Boakye D."/>
            <person name="Jaroenlak P."/>
            <person name="Prachumwat A."/>
            <person name="Williams T.A."/>
            <person name="Bateman K.S."/>
            <person name="Itsathitphaisarn O."/>
            <person name="Sritunyalucksana K."/>
            <person name="Paszkiewicz K.H."/>
            <person name="Moore K.A."/>
            <person name="Stentiford G.D."/>
            <person name="Williams B.A."/>
        </authorList>
    </citation>
    <scope>NUCLEOTIDE SEQUENCE [LARGE SCALE GENOMIC DNA]</scope>
    <source>
        <strain evidence="3">canceri</strain>
    </source>
</reference>
<evidence type="ECO:0000256" key="1">
    <source>
        <dbReference type="SAM" id="Phobius"/>
    </source>
</evidence>
<accession>A0A1X0QH24</accession>
<dbReference type="VEuPathDB" id="MicrosporidiaDB:A0H76_1601"/>
<keyword evidence="1" id="KW-0472">Membrane</keyword>